<keyword evidence="2" id="KW-0433">Leucine-rich repeat</keyword>
<keyword evidence="8" id="KW-0862">Zinc</keyword>
<keyword evidence="7" id="KW-0611">Plant defense</keyword>
<feature type="domain" description="BED-type" evidence="13">
    <location>
        <begin position="173"/>
        <end position="232"/>
    </location>
</feature>
<dbReference type="Proteomes" id="UP000026961">
    <property type="component" value="Chromosome 11"/>
</dbReference>
<dbReference type="Gene3D" id="3.40.50.300">
    <property type="entry name" value="P-loop containing nucleotide triphosphate hydrolases"/>
    <property type="match status" value="1"/>
</dbReference>
<proteinExistence type="inferred from homology"/>
<keyword evidence="9" id="KW-0067">ATP-binding</keyword>
<dbReference type="InterPro" id="IPR032675">
    <property type="entry name" value="LRR_dom_sf"/>
</dbReference>
<evidence type="ECO:0000256" key="3">
    <source>
        <dbReference type="ARBA" id="ARBA00022723"/>
    </source>
</evidence>
<keyword evidence="4" id="KW-0677">Repeat</keyword>
<dbReference type="GO" id="GO:0043531">
    <property type="term" value="F:ADP binding"/>
    <property type="evidence" value="ECO:0007669"/>
    <property type="project" value="InterPro"/>
</dbReference>
<dbReference type="PROSITE" id="PS50808">
    <property type="entry name" value="ZF_BED"/>
    <property type="match status" value="1"/>
</dbReference>
<evidence type="ECO:0000256" key="11">
    <source>
        <dbReference type="PROSITE-ProRule" id="PRU00027"/>
    </source>
</evidence>
<dbReference type="Gramene" id="OGLUM11G07170.1">
    <property type="protein sequence ID" value="OGLUM11G07170.1"/>
    <property type="gene ID" value="OGLUM11G07170"/>
</dbReference>
<dbReference type="InterPro" id="IPR003656">
    <property type="entry name" value="Znf_BED"/>
</dbReference>
<reference evidence="14" key="1">
    <citation type="submission" date="2015-04" db="UniProtKB">
        <authorList>
            <consortium name="EnsemblPlants"/>
        </authorList>
    </citation>
    <scope>IDENTIFICATION</scope>
</reference>
<evidence type="ECO:0000256" key="7">
    <source>
        <dbReference type="ARBA" id="ARBA00022821"/>
    </source>
</evidence>
<evidence type="ECO:0000256" key="12">
    <source>
        <dbReference type="SAM" id="MobiDB-lite"/>
    </source>
</evidence>
<dbReference type="Pfam" id="PF00931">
    <property type="entry name" value="NB-ARC"/>
    <property type="match status" value="1"/>
</dbReference>
<dbReference type="InterPro" id="IPR036388">
    <property type="entry name" value="WH-like_DNA-bd_sf"/>
</dbReference>
<dbReference type="Pfam" id="PF25019">
    <property type="entry name" value="LRR_R13L1-DRL21"/>
    <property type="match status" value="1"/>
</dbReference>
<dbReference type="Pfam" id="PF23559">
    <property type="entry name" value="WHD_DRP"/>
    <property type="match status" value="1"/>
</dbReference>
<evidence type="ECO:0000313" key="14">
    <source>
        <dbReference type="EnsemblPlants" id="OGLUM11G07170.1"/>
    </source>
</evidence>
<evidence type="ECO:0000259" key="13">
    <source>
        <dbReference type="PROSITE" id="PS50808"/>
    </source>
</evidence>
<dbReference type="InterPro" id="IPR041118">
    <property type="entry name" value="Rx_N"/>
</dbReference>
<evidence type="ECO:0000256" key="1">
    <source>
        <dbReference type="ARBA" id="ARBA00008894"/>
    </source>
</evidence>
<dbReference type="GO" id="GO:0005524">
    <property type="term" value="F:ATP binding"/>
    <property type="evidence" value="ECO:0007669"/>
    <property type="project" value="UniProtKB-KW"/>
</dbReference>
<dbReference type="InterPro" id="IPR055414">
    <property type="entry name" value="LRR_R13L4/SHOC2-like"/>
</dbReference>
<dbReference type="Gene3D" id="1.20.5.4130">
    <property type="match status" value="1"/>
</dbReference>
<dbReference type="Pfam" id="PF02892">
    <property type="entry name" value="zf-BED"/>
    <property type="match status" value="1"/>
</dbReference>
<dbReference type="GO" id="GO:0008270">
    <property type="term" value="F:zinc ion binding"/>
    <property type="evidence" value="ECO:0007669"/>
    <property type="project" value="UniProtKB-KW"/>
</dbReference>
<feature type="region of interest" description="Disordered" evidence="12">
    <location>
        <begin position="936"/>
        <end position="966"/>
    </location>
</feature>
<organism evidence="14">
    <name type="scientific">Oryza glumipatula</name>
    <dbReference type="NCBI Taxonomy" id="40148"/>
    <lineage>
        <taxon>Eukaryota</taxon>
        <taxon>Viridiplantae</taxon>
        <taxon>Streptophyta</taxon>
        <taxon>Embryophyta</taxon>
        <taxon>Tracheophyta</taxon>
        <taxon>Spermatophyta</taxon>
        <taxon>Magnoliopsida</taxon>
        <taxon>Liliopsida</taxon>
        <taxon>Poales</taxon>
        <taxon>Poaceae</taxon>
        <taxon>BOP clade</taxon>
        <taxon>Oryzoideae</taxon>
        <taxon>Oryzeae</taxon>
        <taxon>Oryzinae</taxon>
        <taxon>Oryza</taxon>
    </lineage>
</organism>
<keyword evidence="10" id="KW-0175">Coiled coil</keyword>
<evidence type="ECO:0000313" key="15">
    <source>
        <dbReference type="Proteomes" id="UP000026961"/>
    </source>
</evidence>
<dbReference type="PANTHER" id="PTHR36766">
    <property type="entry name" value="PLANT BROAD-SPECTRUM MILDEW RESISTANCE PROTEIN RPW8"/>
    <property type="match status" value="1"/>
</dbReference>
<dbReference type="GO" id="GO:0006952">
    <property type="term" value="P:defense response"/>
    <property type="evidence" value="ECO:0007669"/>
    <property type="project" value="UniProtKB-KW"/>
</dbReference>
<dbReference type="eggNOG" id="KOG4658">
    <property type="taxonomic scope" value="Eukaryota"/>
</dbReference>
<dbReference type="HOGENOM" id="CLU_000837_8_4_1"/>
<dbReference type="SUPFAM" id="SSF52058">
    <property type="entry name" value="L domain-like"/>
    <property type="match status" value="2"/>
</dbReference>
<dbReference type="InterPro" id="IPR036236">
    <property type="entry name" value="Znf_C2H2_sf"/>
</dbReference>
<evidence type="ECO:0000256" key="6">
    <source>
        <dbReference type="ARBA" id="ARBA00022771"/>
    </source>
</evidence>
<comment type="similarity">
    <text evidence="1">Belongs to the disease resistance NB-LRR family.</text>
</comment>
<dbReference type="SUPFAM" id="SSF57667">
    <property type="entry name" value="beta-beta-alpha zinc fingers"/>
    <property type="match status" value="1"/>
</dbReference>
<dbReference type="Gene3D" id="3.80.10.10">
    <property type="entry name" value="Ribonuclease Inhibitor"/>
    <property type="match status" value="4"/>
</dbReference>
<dbReference type="InterPro" id="IPR058922">
    <property type="entry name" value="WHD_DRP"/>
</dbReference>
<keyword evidence="3" id="KW-0479">Metal-binding</keyword>
<dbReference type="InterPro" id="IPR002182">
    <property type="entry name" value="NB-ARC"/>
</dbReference>
<evidence type="ECO:0000256" key="2">
    <source>
        <dbReference type="ARBA" id="ARBA00022614"/>
    </source>
</evidence>
<evidence type="ECO:0000256" key="5">
    <source>
        <dbReference type="ARBA" id="ARBA00022741"/>
    </source>
</evidence>
<dbReference type="EnsemblPlants" id="OGLUM11G07170.1">
    <property type="protein sequence ID" value="OGLUM11G07170.1"/>
    <property type="gene ID" value="OGLUM11G07170"/>
</dbReference>
<dbReference type="SMART" id="SM00614">
    <property type="entry name" value="ZnF_BED"/>
    <property type="match status" value="1"/>
</dbReference>
<accession>A0A0E0BGY9</accession>
<reference evidence="14" key="2">
    <citation type="submission" date="2018-05" db="EMBL/GenBank/DDBJ databases">
        <title>OgluRS3 (Oryza glumaepatula Reference Sequence Version 3).</title>
        <authorList>
            <person name="Zhang J."/>
            <person name="Kudrna D."/>
            <person name="Lee S."/>
            <person name="Talag J."/>
            <person name="Welchert J."/>
            <person name="Wing R.A."/>
        </authorList>
    </citation>
    <scope>NUCLEOTIDE SEQUENCE [LARGE SCALE GENOMIC DNA]</scope>
</reference>
<name>A0A0E0BGY9_9ORYZ</name>
<dbReference type="SUPFAM" id="SSF52540">
    <property type="entry name" value="P-loop containing nucleoside triphosphate hydrolases"/>
    <property type="match status" value="1"/>
</dbReference>
<dbReference type="PANTHER" id="PTHR36766:SF73">
    <property type="entry name" value="NB-ARC DOMAIN-CONTAINING PROTEIN"/>
    <property type="match status" value="1"/>
</dbReference>
<dbReference type="GO" id="GO:0003677">
    <property type="term" value="F:DNA binding"/>
    <property type="evidence" value="ECO:0007669"/>
    <property type="project" value="InterPro"/>
</dbReference>
<dbReference type="Pfam" id="PF18052">
    <property type="entry name" value="Rx_N"/>
    <property type="match status" value="1"/>
</dbReference>
<dbReference type="InterPro" id="IPR027417">
    <property type="entry name" value="P-loop_NTPase"/>
</dbReference>
<dbReference type="Gene3D" id="1.10.10.10">
    <property type="entry name" value="Winged helix-like DNA-binding domain superfamily/Winged helix DNA-binding domain"/>
    <property type="match status" value="1"/>
</dbReference>
<evidence type="ECO:0000256" key="10">
    <source>
        <dbReference type="ARBA" id="ARBA00023054"/>
    </source>
</evidence>
<dbReference type="Pfam" id="PF23598">
    <property type="entry name" value="LRR_14"/>
    <property type="match status" value="1"/>
</dbReference>
<dbReference type="STRING" id="40148.A0A0E0BGY9"/>
<dbReference type="InterPro" id="IPR056789">
    <property type="entry name" value="LRR_R13L1-DRL21"/>
</dbReference>
<evidence type="ECO:0000256" key="9">
    <source>
        <dbReference type="ARBA" id="ARBA00022840"/>
    </source>
</evidence>
<dbReference type="GO" id="GO:0051707">
    <property type="term" value="P:response to other organism"/>
    <property type="evidence" value="ECO:0007669"/>
    <property type="project" value="UniProtKB-ARBA"/>
</dbReference>
<dbReference type="PRINTS" id="PR00364">
    <property type="entry name" value="DISEASERSIST"/>
</dbReference>
<keyword evidence="6 11" id="KW-0863">Zinc-finger</keyword>
<feature type="compositionally biased region" description="Acidic residues" evidence="12">
    <location>
        <begin position="940"/>
        <end position="956"/>
    </location>
</feature>
<keyword evidence="5" id="KW-0547">Nucleotide-binding</keyword>
<evidence type="ECO:0000256" key="4">
    <source>
        <dbReference type="ARBA" id="ARBA00022737"/>
    </source>
</evidence>
<keyword evidence="15" id="KW-1185">Reference proteome</keyword>
<protein>
    <recommendedName>
        <fullName evidence="13">BED-type domain-containing protein</fullName>
    </recommendedName>
</protein>
<evidence type="ECO:0000256" key="8">
    <source>
        <dbReference type="ARBA" id="ARBA00022833"/>
    </source>
</evidence>
<sequence>MAEVEATLLESGIEWLAQTILENLDSDKLDEWILQVGLSDVTEKLKAEMERVDVVVAAVRQRAIGNKLTRSLGRLRELLYDADNALDELDYYRLQHQVQGANSTLTSGSRNRMKITDESTHNNAVDLRPWNNAEYARQGTPERANKHAPVQAEAVRPKFATDISSSSGGPGGKRRSVVWKNFDITEYGNGKAVKKVKCIHCNTVLKCGASKGTSVLHKHLRSISCKNKRGASYQQPNLSSTSDITANSALTVEFGGSGSRKRMKIIDESTHNNAVDSRPWNKAECSSKIQQITGRLQDAIGAVSEVLKLHGSDFVGNSNHRTSTTTTLFPTSSLSPHKIYGRDAEKNAIMKIIADDSYDGVTVVPIVGIAGVGKTALAQLVYNDPIVKHNFDQVWVWVSKDYNEVMLTMEILDFVSQERHEVSHQRKESHNRISSFAKLQEILDGHMDIRTKKFLLVLDDVWDSMDDNTWNTLLGPLKSNRAKGNMILVTTRILSLAQRVGTVDPIKLGPLSYEDFWLFFKACAFGDENYRAHPSLDIIGHKIADKLNGNPLAAETAGPILRKDLAIDHWSNTLRDEAWKSLDISRGIMPSLKLSYDQLPYHLQQCFLYCSIFPSGYCFLRQELIHIWISQGFVHRNSSSKRLEEIGREYLANLVSSGFFRPGAQTNQFTQVDKTSYAMCGLIHDFARMVSRTEYATIDNPQCNNMLPTIRHLSILTGSIHHEDPHCGKVEERIRNAVKPVKHLRTLVLIGQHNHIFLQSFRDIIQKEHHLRVLHISSSFTDFFFNWTSFTAIDPLLCNLVSPTHIRYIKFDHEALPQSVGKFYHLQVLDAGSASNLIIPSDMDNLVSLRHLVAAKQVFSSITNICKMTSLQELNDFSVHNSRGLNQLQSLNQLVQLGVSGLQTVTTRAEACGARLRDKQNLEKLRLSWSGAKDGYDGDMSSENEYDSDMSFESETDSDKSSGPSMDIEPLALMEGLPMGDTNISPGIAREVLDALEPHHSLKHLRISWYNGATSPTWFPSSLTCSLQTLHLEKCGKWQILSLESLTLLRKLVLIKLRNATKVSIPSVEELVVTKLISLKACFCTSIRNLNDSLKVLKIKRCPALEVFPLFENYPQFEEQSSWFSRLRKISIYGCPHLRVHKPLPPSPNVEELFIAHVSTLPSIEGSSSGTLRIGFLYDWLDGFDESSDKLITLDDKVMAFYNLRFLSEMVICGCQNLTTISLDSLRQLRCLTSLEISNCPKLFSSNVPSELTREDMAAADHNTLLCLELLNITNCGITGKWLSLLLQHVKTLQELRLENCEQITGLSIGEEECGQPNLMSATEAPSLGFPAEIHYCYLETLVPSFQMNLTCLKNLEVVDSQFLISLQLQSCTALEELKIRGCESLAVLEGLQFLYGLRRLEVYECPRLPPCFDSLSWQGHLRLEKLRIDDTSILTTSFCKHLTSLEYLEIFSCRSEEGRLTDEQERALQLLTTLQELQFMNCYSLQDLPAGLHSLPSLRRLVIRFCSNISKLPEKGLPPSLEELDISYCAKEIKDQCRTLGSKLKVKINGSLVSS</sequence>